<organism evidence="2 3">
    <name type="scientific">Actinomadura parmotrematis</name>
    <dbReference type="NCBI Taxonomy" id="2864039"/>
    <lineage>
        <taxon>Bacteria</taxon>
        <taxon>Bacillati</taxon>
        <taxon>Actinomycetota</taxon>
        <taxon>Actinomycetes</taxon>
        <taxon>Streptosporangiales</taxon>
        <taxon>Thermomonosporaceae</taxon>
        <taxon>Actinomadura</taxon>
    </lineage>
</organism>
<keyword evidence="3" id="KW-1185">Reference proteome</keyword>
<gene>
    <name evidence="2" type="ORF">K1Y72_13580</name>
</gene>
<keyword evidence="1" id="KW-1133">Transmembrane helix</keyword>
<reference evidence="2 3" key="1">
    <citation type="submission" date="2021-07" db="EMBL/GenBank/DDBJ databases">
        <title>Actinomadura sp. PM05-2 isolated from lichen.</title>
        <authorList>
            <person name="Somphong A."/>
            <person name="Phongsopitanun W."/>
            <person name="Tanasupawat S."/>
            <person name="Peongsungnone V."/>
        </authorList>
    </citation>
    <scope>NUCLEOTIDE SEQUENCE [LARGE SCALE GENOMIC DNA]</scope>
    <source>
        <strain evidence="2 3">PM05-2</strain>
    </source>
</reference>
<name>A0ABS7FSM8_9ACTN</name>
<evidence type="ECO:0008006" key="4">
    <source>
        <dbReference type="Google" id="ProtNLM"/>
    </source>
</evidence>
<comment type="caution">
    <text evidence="2">The sequence shown here is derived from an EMBL/GenBank/DDBJ whole genome shotgun (WGS) entry which is preliminary data.</text>
</comment>
<proteinExistence type="predicted"/>
<keyword evidence="1" id="KW-0812">Transmembrane</keyword>
<protein>
    <recommendedName>
        <fullName evidence="4">DUF1049 domain-containing protein</fullName>
    </recommendedName>
</protein>
<sequence>MSCVTWSGAAVALGFAGLAVLSYCAFKLGLAVRRLGRELDRTRRRLVPEQRALADELRTLQDSRARYATGDSVRSS</sequence>
<dbReference type="Proteomes" id="UP000774570">
    <property type="component" value="Unassembled WGS sequence"/>
</dbReference>
<evidence type="ECO:0000313" key="2">
    <source>
        <dbReference type="EMBL" id="MBW8483411.1"/>
    </source>
</evidence>
<dbReference type="EMBL" id="JAIBOA010000007">
    <property type="protein sequence ID" value="MBW8483411.1"/>
    <property type="molecule type" value="Genomic_DNA"/>
</dbReference>
<feature type="transmembrane region" description="Helical" evidence="1">
    <location>
        <begin position="6"/>
        <end position="26"/>
    </location>
</feature>
<accession>A0ABS7FSM8</accession>
<evidence type="ECO:0000313" key="3">
    <source>
        <dbReference type="Proteomes" id="UP000774570"/>
    </source>
</evidence>
<keyword evidence="1" id="KW-0472">Membrane</keyword>
<evidence type="ECO:0000256" key="1">
    <source>
        <dbReference type="SAM" id="Phobius"/>
    </source>
</evidence>